<evidence type="ECO:0000313" key="2">
    <source>
        <dbReference type="Proteomes" id="UP000193303"/>
    </source>
</evidence>
<gene>
    <name evidence="1" type="ORF">BV912_12915</name>
</gene>
<dbReference type="Pfam" id="PF13665">
    <property type="entry name" value="Tox-PAAR-like"/>
    <property type="match status" value="1"/>
</dbReference>
<dbReference type="EMBL" id="MTAB01000093">
    <property type="protein sequence ID" value="OSI13703.1"/>
    <property type="molecule type" value="Genomic_DNA"/>
</dbReference>
<feature type="non-terminal residue" evidence="1">
    <location>
        <position position="160"/>
    </location>
</feature>
<sequence length="160" mass="17717">MAVNKIARKSSKFRVVFMVPDFCWPPPPAPPTVPPIPFPLFADLGGAKTVAKDVKINRKPAFVFKASKTGRTYGDEIALPGRKGVLSRTATKPAWPMMHSSSVKIRKRYIVRAGDMFHMNNKYKKKLPPKPCISCKAAVGAGRPVNPIHGLKFLENETDF</sequence>
<evidence type="ECO:0000313" key="1">
    <source>
        <dbReference type="EMBL" id="OSI13703.1"/>
    </source>
</evidence>
<organism evidence="1 2">
    <name type="scientific">Neisseria dumasiana</name>
    <dbReference type="NCBI Taxonomy" id="1931275"/>
    <lineage>
        <taxon>Bacteria</taxon>
        <taxon>Pseudomonadati</taxon>
        <taxon>Pseudomonadota</taxon>
        <taxon>Betaproteobacteria</taxon>
        <taxon>Neisseriales</taxon>
        <taxon>Neisseriaceae</taxon>
        <taxon>Neisseria</taxon>
    </lineage>
</organism>
<proteinExistence type="predicted"/>
<dbReference type="RefSeq" id="WP_125940250.1">
    <property type="nucleotide sequence ID" value="NZ_MTAB01000093.1"/>
</dbReference>
<accession>A0A1X3D1A8</accession>
<dbReference type="OrthoDB" id="8606645at2"/>
<dbReference type="Proteomes" id="UP000193303">
    <property type="component" value="Unassembled WGS sequence"/>
</dbReference>
<protein>
    <submittedName>
        <fullName evidence="1">Sugar-binding protein</fullName>
    </submittedName>
</protein>
<name>A0A1X3D1A8_9NEIS</name>
<dbReference type="AlphaFoldDB" id="A0A1X3D1A8"/>
<reference evidence="2" key="1">
    <citation type="submission" date="2017-01" db="EMBL/GenBank/DDBJ databases">
        <authorList>
            <person name="Mah S.A."/>
            <person name="Swanson W.J."/>
            <person name="Moy G.W."/>
            <person name="Vacquier V.D."/>
        </authorList>
    </citation>
    <scope>NUCLEOTIDE SEQUENCE [LARGE SCALE GENOMIC DNA]</scope>
    <source>
        <strain evidence="2">124861</strain>
    </source>
</reference>
<comment type="caution">
    <text evidence="1">The sequence shown here is derived from an EMBL/GenBank/DDBJ whole genome shotgun (WGS) entry which is preliminary data.</text>
</comment>